<keyword evidence="7" id="KW-0732">Signal</keyword>
<reference evidence="9 10" key="1">
    <citation type="submission" date="2017-01" db="EMBL/GenBank/DDBJ databases">
        <authorList>
            <person name="Mah S.A."/>
            <person name="Swanson W.J."/>
            <person name="Moy G.W."/>
            <person name="Vacquier V.D."/>
        </authorList>
    </citation>
    <scope>NUCLEOTIDE SEQUENCE [LARGE SCALE GENOMIC DNA]</scope>
    <source>
        <strain evidence="9 10">DSM 11589</strain>
    </source>
</reference>
<evidence type="ECO:0000256" key="6">
    <source>
        <dbReference type="PROSITE-ProRule" id="PRU00433"/>
    </source>
</evidence>
<sequence>MKSLFIALSTVAALSITSTAAFAAGDAAAGEKIAKAKCVACHTFETGGANKVGPNLFGVTTRGAAKAAGYSYSKGFVDAAAKFTWDEANLMQYLEDPTAFLRAKSGEAEVRSKMTFKLPSADDRANVIAYLGTLK</sequence>
<evidence type="ECO:0000256" key="5">
    <source>
        <dbReference type="ARBA" id="ARBA00023004"/>
    </source>
</evidence>
<dbReference type="PANTHER" id="PTHR11961">
    <property type="entry name" value="CYTOCHROME C"/>
    <property type="match status" value="1"/>
</dbReference>
<dbReference type="GO" id="GO:0046872">
    <property type="term" value="F:metal ion binding"/>
    <property type="evidence" value="ECO:0007669"/>
    <property type="project" value="UniProtKB-KW"/>
</dbReference>
<keyword evidence="1" id="KW-0813">Transport</keyword>
<dbReference type="Pfam" id="PF00034">
    <property type="entry name" value="Cytochrom_C"/>
    <property type="match status" value="1"/>
</dbReference>
<organism evidence="9 10">
    <name type="scientific">Insolitispirillum peregrinum</name>
    <dbReference type="NCBI Taxonomy" id="80876"/>
    <lineage>
        <taxon>Bacteria</taxon>
        <taxon>Pseudomonadati</taxon>
        <taxon>Pseudomonadota</taxon>
        <taxon>Alphaproteobacteria</taxon>
        <taxon>Rhodospirillales</taxon>
        <taxon>Novispirillaceae</taxon>
        <taxon>Insolitispirillum</taxon>
    </lineage>
</organism>
<protein>
    <submittedName>
        <fullName evidence="9">Cytochrome c</fullName>
    </submittedName>
</protein>
<evidence type="ECO:0000313" key="10">
    <source>
        <dbReference type="Proteomes" id="UP000185678"/>
    </source>
</evidence>
<dbReference type="GO" id="GO:0020037">
    <property type="term" value="F:heme binding"/>
    <property type="evidence" value="ECO:0007669"/>
    <property type="project" value="InterPro"/>
</dbReference>
<proteinExistence type="predicted"/>
<name>A0A1N7IIL6_9PROT</name>
<dbReference type="GO" id="GO:0009055">
    <property type="term" value="F:electron transfer activity"/>
    <property type="evidence" value="ECO:0007669"/>
    <property type="project" value="InterPro"/>
</dbReference>
<keyword evidence="10" id="KW-1185">Reference proteome</keyword>
<dbReference type="InterPro" id="IPR036909">
    <property type="entry name" value="Cyt_c-like_dom_sf"/>
</dbReference>
<dbReference type="EMBL" id="FTOA01000001">
    <property type="protein sequence ID" value="SIS36890.1"/>
    <property type="molecule type" value="Genomic_DNA"/>
</dbReference>
<dbReference type="PRINTS" id="PR00604">
    <property type="entry name" value="CYTCHRMECIAB"/>
</dbReference>
<dbReference type="SUPFAM" id="SSF46626">
    <property type="entry name" value="Cytochrome c"/>
    <property type="match status" value="1"/>
</dbReference>
<dbReference type="InterPro" id="IPR002327">
    <property type="entry name" value="Cyt_c_1A/1B"/>
</dbReference>
<dbReference type="InterPro" id="IPR009056">
    <property type="entry name" value="Cyt_c-like_dom"/>
</dbReference>
<feature type="chain" id="PRO_5013292225" evidence="7">
    <location>
        <begin position="24"/>
        <end position="135"/>
    </location>
</feature>
<evidence type="ECO:0000259" key="8">
    <source>
        <dbReference type="PROSITE" id="PS51007"/>
    </source>
</evidence>
<feature type="domain" description="Cytochrome c" evidence="8">
    <location>
        <begin position="25"/>
        <end position="135"/>
    </location>
</feature>
<dbReference type="AlphaFoldDB" id="A0A1N7IIL6"/>
<evidence type="ECO:0000256" key="2">
    <source>
        <dbReference type="ARBA" id="ARBA00022617"/>
    </source>
</evidence>
<feature type="signal peptide" evidence="7">
    <location>
        <begin position="1"/>
        <end position="23"/>
    </location>
</feature>
<dbReference type="RefSeq" id="WP_076398052.1">
    <property type="nucleotide sequence ID" value="NZ_FTOA01000001.1"/>
</dbReference>
<dbReference type="OrthoDB" id="9805828at2"/>
<dbReference type="Proteomes" id="UP000185678">
    <property type="component" value="Unassembled WGS sequence"/>
</dbReference>
<keyword evidence="4" id="KW-0249">Electron transport</keyword>
<evidence type="ECO:0000256" key="7">
    <source>
        <dbReference type="SAM" id="SignalP"/>
    </source>
</evidence>
<keyword evidence="5 6" id="KW-0408">Iron</keyword>
<evidence type="ECO:0000313" key="9">
    <source>
        <dbReference type="EMBL" id="SIS36890.1"/>
    </source>
</evidence>
<dbReference type="STRING" id="80876.SAMN05421779_101140"/>
<gene>
    <name evidence="9" type="ORF">SAMN05421779_101140</name>
</gene>
<dbReference type="Gene3D" id="1.10.760.10">
    <property type="entry name" value="Cytochrome c-like domain"/>
    <property type="match status" value="1"/>
</dbReference>
<evidence type="ECO:0000256" key="1">
    <source>
        <dbReference type="ARBA" id="ARBA00022448"/>
    </source>
</evidence>
<evidence type="ECO:0000256" key="4">
    <source>
        <dbReference type="ARBA" id="ARBA00022982"/>
    </source>
</evidence>
<keyword evidence="3 6" id="KW-0479">Metal-binding</keyword>
<dbReference type="PROSITE" id="PS51007">
    <property type="entry name" value="CYTC"/>
    <property type="match status" value="1"/>
</dbReference>
<evidence type="ECO:0000256" key="3">
    <source>
        <dbReference type="ARBA" id="ARBA00022723"/>
    </source>
</evidence>
<accession>A0A1N7IIL6</accession>
<keyword evidence="2 6" id="KW-0349">Heme</keyword>